<keyword evidence="3 5" id="KW-0479">Metal-binding</keyword>
<keyword evidence="2 5" id="KW-0500">Molybdenum</keyword>
<evidence type="ECO:0000256" key="5">
    <source>
        <dbReference type="PIRSR" id="PIRSR004846-1"/>
    </source>
</evidence>
<dbReference type="Proteomes" id="UP000469125">
    <property type="component" value="Unassembled WGS sequence"/>
</dbReference>
<dbReference type="PANTHER" id="PTHR30632:SF0">
    <property type="entry name" value="SULFATE-BINDING PROTEIN"/>
    <property type="match status" value="1"/>
</dbReference>
<reference evidence="6 7" key="1">
    <citation type="submission" date="2019-11" db="EMBL/GenBank/DDBJ databases">
        <authorList>
            <person name="Li X."/>
        </authorList>
    </citation>
    <scope>NUCLEOTIDE SEQUENCE [LARGE SCALE GENOMIC DNA]</scope>
    <source>
        <strain evidence="6 7">L9</strain>
    </source>
</reference>
<feature type="binding site" evidence="5">
    <location>
        <position position="150"/>
    </location>
    <ligand>
        <name>molybdate</name>
        <dbReference type="ChEBI" id="CHEBI:36264"/>
    </ligand>
</feature>
<dbReference type="InterPro" id="IPR005950">
    <property type="entry name" value="ModA"/>
</dbReference>
<evidence type="ECO:0000256" key="1">
    <source>
        <dbReference type="ARBA" id="ARBA00009175"/>
    </source>
</evidence>
<evidence type="ECO:0000256" key="3">
    <source>
        <dbReference type="ARBA" id="ARBA00022723"/>
    </source>
</evidence>
<dbReference type="PANTHER" id="PTHR30632">
    <property type="entry name" value="MOLYBDATE-BINDING PERIPLASMIC PROTEIN"/>
    <property type="match status" value="1"/>
</dbReference>
<dbReference type="PIRSF" id="PIRSF004846">
    <property type="entry name" value="ModA"/>
    <property type="match status" value="1"/>
</dbReference>
<comment type="caution">
    <text evidence="6">The sequence shown here is derived from an EMBL/GenBank/DDBJ whole genome shotgun (WGS) entry which is preliminary data.</text>
</comment>
<evidence type="ECO:0000256" key="2">
    <source>
        <dbReference type="ARBA" id="ARBA00022505"/>
    </source>
</evidence>
<dbReference type="GO" id="GO:1901359">
    <property type="term" value="F:tungstate binding"/>
    <property type="evidence" value="ECO:0007669"/>
    <property type="project" value="UniProtKB-ARBA"/>
</dbReference>
<dbReference type="EMBL" id="WOCA01000004">
    <property type="protein sequence ID" value="MUK88154.1"/>
    <property type="molecule type" value="Genomic_DNA"/>
</dbReference>
<feature type="binding site" evidence="5">
    <location>
        <position position="197"/>
    </location>
    <ligand>
        <name>molybdate</name>
        <dbReference type="ChEBI" id="CHEBI:36264"/>
    </ligand>
</feature>
<name>A0A6N8FIQ3_9BACI</name>
<protein>
    <submittedName>
        <fullName evidence="6">Molybdate ABC transporter substrate-binding protein</fullName>
    </submittedName>
</protein>
<keyword evidence="4" id="KW-0732">Signal</keyword>
<gene>
    <name evidence="6" type="primary">modA</name>
    <name evidence="6" type="ORF">GMD78_07070</name>
</gene>
<dbReference type="GO" id="GO:0015689">
    <property type="term" value="P:molybdate ion transport"/>
    <property type="evidence" value="ECO:0007669"/>
    <property type="project" value="InterPro"/>
</dbReference>
<dbReference type="NCBIfam" id="TIGR01256">
    <property type="entry name" value="modA"/>
    <property type="match status" value="1"/>
</dbReference>
<dbReference type="Pfam" id="PF13531">
    <property type="entry name" value="SBP_bac_11"/>
    <property type="match status" value="1"/>
</dbReference>
<dbReference type="RefSeq" id="WP_155668140.1">
    <property type="nucleotide sequence ID" value="NZ_WOCA01000004.1"/>
</dbReference>
<comment type="similarity">
    <text evidence="1">Belongs to the bacterial solute-binding protein ModA family.</text>
</comment>
<evidence type="ECO:0000256" key="4">
    <source>
        <dbReference type="ARBA" id="ARBA00022729"/>
    </source>
</evidence>
<dbReference type="Gene3D" id="3.40.190.10">
    <property type="entry name" value="Periplasmic binding protein-like II"/>
    <property type="match status" value="2"/>
</dbReference>
<feature type="binding site" evidence="5">
    <location>
        <position position="179"/>
    </location>
    <ligand>
        <name>molybdate</name>
        <dbReference type="ChEBI" id="CHEBI:36264"/>
    </ligand>
</feature>
<feature type="binding site" evidence="5">
    <location>
        <position position="40"/>
    </location>
    <ligand>
        <name>molybdate</name>
        <dbReference type="ChEBI" id="CHEBI:36264"/>
    </ligand>
</feature>
<dbReference type="GO" id="GO:0046872">
    <property type="term" value="F:metal ion binding"/>
    <property type="evidence" value="ECO:0007669"/>
    <property type="project" value="UniProtKB-KW"/>
</dbReference>
<dbReference type="SUPFAM" id="SSF53850">
    <property type="entry name" value="Periplasmic binding protein-like II"/>
    <property type="match status" value="1"/>
</dbReference>
<proteinExistence type="inferred from homology"/>
<dbReference type="GO" id="GO:0030973">
    <property type="term" value="F:molybdate ion binding"/>
    <property type="evidence" value="ECO:0007669"/>
    <property type="project" value="TreeGrafter"/>
</dbReference>
<evidence type="ECO:0000313" key="7">
    <source>
        <dbReference type="Proteomes" id="UP000469125"/>
    </source>
</evidence>
<keyword evidence="7" id="KW-1185">Reference proteome</keyword>
<organism evidence="6 7">
    <name type="scientific">Ornithinibacillus caprae</name>
    <dbReference type="NCBI Taxonomy" id="2678566"/>
    <lineage>
        <taxon>Bacteria</taxon>
        <taxon>Bacillati</taxon>
        <taxon>Bacillota</taxon>
        <taxon>Bacilli</taxon>
        <taxon>Bacillales</taxon>
        <taxon>Bacillaceae</taxon>
        <taxon>Ornithinibacillus</taxon>
    </lineage>
</organism>
<accession>A0A6N8FIQ3</accession>
<dbReference type="FunFam" id="3.40.190.10:FF:000035">
    <property type="entry name" value="Molybdate ABC transporter substrate-binding protein"/>
    <property type="match status" value="1"/>
</dbReference>
<sequence length="264" mass="29324">MKHLIIILATFVTLTGCSSTNEINKSEPNNQELLISVATSLTEVLQEIVELYEMENPHTTITLNIGSSGTLARQIQQGAPADIFLSADEPSMDLLDDQGLLVSDTRIDFTKNQLILIGDQDSSIEVNSLEELMEYDIDQIAIGNPDSVPAGSYTKSALENSGIWNHSRLQNKLIYAKDVRQVLTYVTSGNAEIGFVYYTDVLLSDQVKQLLSINEDLHEPITYPGSVIATSEQREIANDFLLFLKQEKATQLFKKYGFTSLKVD</sequence>
<dbReference type="AlphaFoldDB" id="A0A6N8FIQ3"/>
<evidence type="ECO:0000313" key="6">
    <source>
        <dbReference type="EMBL" id="MUK88154.1"/>
    </source>
</evidence>
<feature type="binding site" evidence="5">
    <location>
        <position position="68"/>
    </location>
    <ligand>
        <name>molybdate</name>
        <dbReference type="ChEBI" id="CHEBI:36264"/>
    </ligand>
</feature>
<dbReference type="PROSITE" id="PS51257">
    <property type="entry name" value="PROKAR_LIPOPROTEIN"/>
    <property type="match status" value="1"/>
</dbReference>
<dbReference type="InterPro" id="IPR050682">
    <property type="entry name" value="ModA/WtpA"/>
</dbReference>